<sequence>MPSGERFYDEKRPYLLVTLGLVGRPGRRGRPPKLGVIPVTAKQQAERRQHRLEELVEQCEDEELMDVVLPRLTSMLSLWELLLAKLECKGSACSCFPDIYHEFESLHAQVRQTAQDYIISPQGGAMPVEVRNIEVARSLGILDEVNKMKVVPGASPASSVNNKNVRYMGNSKMLPPSKRFKMENSIADHQNGTEAPRTGAVPVTSGTPTVSLLKSCSVSVSPLEISGGSKVLTTSAEPTSSSSTTASGKPTLNLVPPSASLTEEQEALVHPEKHVNIADTTVQMTQPDSSLSSSPKSTTDTKTLESSSTQAAASVELQQCDSSKPDPGTKEPKELQAGQEIYIQTEGLTVQLAEAGSDGIVIVNGPDGTTMHIQTPEGVPLEAVQALLGIEASDGDRPSQQIQD</sequence>
<gene>
    <name evidence="3" type="ORF">CHARACLAT_020540</name>
</gene>
<evidence type="ECO:0000259" key="2">
    <source>
        <dbReference type="Pfam" id="PF15961"/>
    </source>
</evidence>
<dbReference type="PANTHER" id="PTHR16116">
    <property type="entry name" value="ZINC FINGER PROTEIN 839"/>
    <property type="match status" value="1"/>
</dbReference>
<feature type="compositionally biased region" description="Basic and acidic residues" evidence="1">
    <location>
        <begin position="267"/>
        <end position="276"/>
    </location>
</feature>
<name>A0ABU7DC97_9TELE</name>
<dbReference type="Proteomes" id="UP001352852">
    <property type="component" value="Unassembled WGS sequence"/>
</dbReference>
<dbReference type="PANTHER" id="PTHR16116:SF5">
    <property type="entry name" value="ZINC FINGER PROTEIN 839"/>
    <property type="match status" value="1"/>
</dbReference>
<dbReference type="InterPro" id="IPR039946">
    <property type="entry name" value="ZN839"/>
</dbReference>
<reference evidence="3 4" key="1">
    <citation type="submission" date="2021-06" db="EMBL/GenBank/DDBJ databases">
        <authorList>
            <person name="Palmer J.M."/>
        </authorList>
    </citation>
    <scope>NUCLEOTIDE SEQUENCE [LARGE SCALE GENOMIC DNA]</scope>
    <source>
        <strain evidence="3 4">CL_MEX2019</strain>
        <tissue evidence="3">Muscle</tissue>
    </source>
</reference>
<feature type="compositionally biased region" description="Low complexity" evidence="1">
    <location>
        <begin position="233"/>
        <end position="251"/>
    </location>
</feature>
<comment type="caution">
    <text evidence="3">The sequence shown here is derived from an EMBL/GenBank/DDBJ whole genome shotgun (WGS) entry which is preliminary data.</text>
</comment>
<dbReference type="EMBL" id="JAHUTJ010018336">
    <property type="protein sequence ID" value="MED6271464.1"/>
    <property type="molecule type" value="Genomic_DNA"/>
</dbReference>
<feature type="region of interest" description="Disordered" evidence="1">
    <location>
        <begin position="231"/>
        <end position="334"/>
    </location>
</feature>
<dbReference type="Pfam" id="PF15961">
    <property type="entry name" value="DUF4764"/>
    <property type="match status" value="1"/>
</dbReference>
<feature type="compositionally biased region" description="Polar residues" evidence="1">
    <location>
        <begin position="305"/>
        <end position="322"/>
    </location>
</feature>
<proteinExistence type="predicted"/>
<feature type="domain" description="DUF4764" evidence="2">
    <location>
        <begin position="27"/>
        <end position="159"/>
    </location>
</feature>
<accession>A0ABU7DC97</accession>
<evidence type="ECO:0000313" key="3">
    <source>
        <dbReference type="EMBL" id="MED6271464.1"/>
    </source>
</evidence>
<organism evidence="3 4">
    <name type="scientific">Characodon lateralis</name>
    <dbReference type="NCBI Taxonomy" id="208331"/>
    <lineage>
        <taxon>Eukaryota</taxon>
        <taxon>Metazoa</taxon>
        <taxon>Chordata</taxon>
        <taxon>Craniata</taxon>
        <taxon>Vertebrata</taxon>
        <taxon>Euteleostomi</taxon>
        <taxon>Actinopterygii</taxon>
        <taxon>Neopterygii</taxon>
        <taxon>Teleostei</taxon>
        <taxon>Neoteleostei</taxon>
        <taxon>Acanthomorphata</taxon>
        <taxon>Ovalentaria</taxon>
        <taxon>Atherinomorphae</taxon>
        <taxon>Cyprinodontiformes</taxon>
        <taxon>Goodeidae</taxon>
        <taxon>Characodon</taxon>
    </lineage>
</organism>
<keyword evidence="4" id="KW-1185">Reference proteome</keyword>
<dbReference type="InterPro" id="IPR031885">
    <property type="entry name" value="DUF4764"/>
</dbReference>
<protein>
    <recommendedName>
        <fullName evidence="2">DUF4764 domain-containing protein</fullName>
    </recommendedName>
</protein>
<feature type="compositionally biased region" description="Low complexity" evidence="1">
    <location>
        <begin position="287"/>
        <end position="301"/>
    </location>
</feature>
<evidence type="ECO:0000256" key="1">
    <source>
        <dbReference type="SAM" id="MobiDB-lite"/>
    </source>
</evidence>
<feature type="compositionally biased region" description="Basic and acidic residues" evidence="1">
    <location>
        <begin position="323"/>
        <end position="334"/>
    </location>
</feature>
<evidence type="ECO:0000313" key="4">
    <source>
        <dbReference type="Proteomes" id="UP001352852"/>
    </source>
</evidence>